<dbReference type="InterPro" id="IPR038718">
    <property type="entry name" value="SNF2-like_sf"/>
</dbReference>
<dbReference type="Gene3D" id="3.40.50.10810">
    <property type="entry name" value="Tandem AAA-ATPase domain"/>
    <property type="match status" value="1"/>
</dbReference>
<proteinExistence type="inferred from homology"/>
<feature type="region of interest" description="Disordered" evidence="9">
    <location>
        <begin position="632"/>
        <end position="676"/>
    </location>
</feature>
<keyword evidence="5" id="KW-0347">Helicase</keyword>
<gene>
    <name evidence="12" type="ORF">Agub_g7654</name>
</gene>
<dbReference type="InterPro" id="IPR027417">
    <property type="entry name" value="P-loop_NTPase"/>
</dbReference>
<feature type="compositionally biased region" description="Basic residues" evidence="9">
    <location>
        <begin position="18"/>
        <end position="27"/>
    </location>
</feature>
<evidence type="ECO:0000256" key="4">
    <source>
        <dbReference type="ARBA" id="ARBA00022801"/>
    </source>
</evidence>
<organism evidence="12 13">
    <name type="scientific">Astrephomene gubernaculifera</name>
    <dbReference type="NCBI Taxonomy" id="47775"/>
    <lineage>
        <taxon>Eukaryota</taxon>
        <taxon>Viridiplantae</taxon>
        <taxon>Chlorophyta</taxon>
        <taxon>core chlorophytes</taxon>
        <taxon>Chlorophyceae</taxon>
        <taxon>CS clade</taxon>
        <taxon>Chlamydomonadales</taxon>
        <taxon>Astrephomenaceae</taxon>
        <taxon>Astrephomene</taxon>
    </lineage>
</organism>
<keyword evidence="3" id="KW-0547">Nucleotide-binding</keyword>
<dbReference type="SMART" id="SM00490">
    <property type="entry name" value="HELICc"/>
    <property type="match status" value="1"/>
</dbReference>
<evidence type="ECO:0000256" key="2">
    <source>
        <dbReference type="ARBA" id="ARBA00007025"/>
    </source>
</evidence>
<evidence type="ECO:0000256" key="1">
    <source>
        <dbReference type="ARBA" id="ARBA00004123"/>
    </source>
</evidence>
<feature type="domain" description="Helicase C-terminal" evidence="11">
    <location>
        <begin position="433"/>
        <end position="602"/>
    </location>
</feature>
<dbReference type="Gene3D" id="3.40.50.300">
    <property type="entry name" value="P-loop containing nucleotide triphosphate hydrolases"/>
    <property type="match status" value="1"/>
</dbReference>
<dbReference type="AlphaFoldDB" id="A0AAD3DQS3"/>
<dbReference type="Proteomes" id="UP001054857">
    <property type="component" value="Unassembled WGS sequence"/>
</dbReference>
<dbReference type="SUPFAM" id="SSF52540">
    <property type="entry name" value="P-loop containing nucleoside triphosphate hydrolases"/>
    <property type="match status" value="2"/>
</dbReference>
<dbReference type="PROSITE" id="PS51194">
    <property type="entry name" value="HELICASE_CTER"/>
    <property type="match status" value="1"/>
</dbReference>
<keyword evidence="4" id="KW-0378">Hydrolase</keyword>
<sequence>MAVANGSGVAEEVERPAKRSKTGRGRKAAAPPPPPTATQRLLPLIRAEMRDYQLKGVAWLISLYKNGVNGILADEMGLGKTLQTIGFISYLWTHCKDTSGKYMVVGPLSTLPNWVSEFNRFCPDIPVLLYHGTPQEREELRSTHMKQGGSQQMPVIVTSYEIVMADRRYLERHRWKLVAVDEGHRLKNFDCRLLRELRCLQMDSRLLLTGTPLQNNLKELWSLLSFCMPQIFADANQFLDWFDIRTPAAAIPATVTAPAAAGAADAGSADGQQAKPSAGKRRGRPSKKPSAASAGSRSDAGASGSDATESTGENKAAGAASMVSRLHAILKPFVLRRVKADVNIGVPPKQEVVLYADMTEEQRRLTRGLIDGTLKEELAKEAAVGARTGSLNNLIMQMRKVCNHPDLITGPASGCTAYPSADQLVEQCGKLALLDRLLKQLRKGGHRVLIFSQMTEMLNVLEAYLQDLGIQAMRIDGSVPWQQRKEGIAEFQSGQSDKWVFLLSTRAGGLGINLTAADTVIIYDSDWNPHQDSQAMDRCHRIGQTRPVLVFRLVTSNSVENRMLAKADSKKALERIVMKKGAFKELLQTTSSTSADELAQLLNPDRRSGDLAQSGVVSEEMLQKLLDRSHLAAAHEQQQKKLAQQAQAGSQQKGKEEEDKAGGESRGPPLPPYPLVGVGYEVVVDEPRRAVGLLQTIEVDQSTVEEEPPMVEEDQEKSA</sequence>
<evidence type="ECO:0000259" key="10">
    <source>
        <dbReference type="PROSITE" id="PS51192"/>
    </source>
</evidence>
<feature type="compositionally biased region" description="Basic and acidic residues" evidence="9">
    <location>
        <begin position="653"/>
        <end position="663"/>
    </location>
</feature>
<dbReference type="GO" id="GO:0016787">
    <property type="term" value="F:hydrolase activity"/>
    <property type="evidence" value="ECO:0007669"/>
    <property type="project" value="UniProtKB-KW"/>
</dbReference>
<evidence type="ECO:0000313" key="12">
    <source>
        <dbReference type="EMBL" id="GFR46138.1"/>
    </source>
</evidence>
<evidence type="ECO:0000256" key="9">
    <source>
        <dbReference type="SAM" id="MobiDB-lite"/>
    </source>
</evidence>
<dbReference type="Pfam" id="PF00176">
    <property type="entry name" value="SNF2-rel_dom"/>
    <property type="match status" value="1"/>
</dbReference>
<feature type="compositionally biased region" description="Acidic residues" evidence="9">
    <location>
        <begin position="703"/>
        <end position="719"/>
    </location>
</feature>
<feature type="region of interest" description="Disordered" evidence="9">
    <location>
        <begin position="697"/>
        <end position="719"/>
    </location>
</feature>
<dbReference type="InterPro" id="IPR049730">
    <property type="entry name" value="SNF2/RAD54-like_C"/>
</dbReference>
<feature type="region of interest" description="Disordered" evidence="9">
    <location>
        <begin position="1"/>
        <end position="37"/>
    </location>
</feature>
<evidence type="ECO:0000256" key="7">
    <source>
        <dbReference type="ARBA" id="ARBA00023054"/>
    </source>
</evidence>
<dbReference type="PROSITE" id="PS51192">
    <property type="entry name" value="HELICASE_ATP_BIND_1"/>
    <property type="match status" value="1"/>
</dbReference>
<dbReference type="InterPro" id="IPR000330">
    <property type="entry name" value="SNF2_N"/>
</dbReference>
<feature type="domain" description="Helicase ATP-binding" evidence="10">
    <location>
        <begin position="61"/>
        <end position="230"/>
    </location>
</feature>
<evidence type="ECO:0000256" key="6">
    <source>
        <dbReference type="ARBA" id="ARBA00022840"/>
    </source>
</evidence>
<dbReference type="InterPro" id="IPR014001">
    <property type="entry name" value="Helicase_ATP-bd"/>
</dbReference>
<comment type="similarity">
    <text evidence="2">Belongs to the SNF2/RAD54 helicase family.</text>
</comment>
<feature type="region of interest" description="Disordered" evidence="9">
    <location>
        <begin position="264"/>
        <end position="316"/>
    </location>
</feature>
<feature type="compositionally biased region" description="Low complexity" evidence="9">
    <location>
        <begin position="632"/>
        <end position="652"/>
    </location>
</feature>
<evidence type="ECO:0000313" key="13">
    <source>
        <dbReference type="Proteomes" id="UP001054857"/>
    </source>
</evidence>
<dbReference type="SMART" id="SM00487">
    <property type="entry name" value="DEXDc"/>
    <property type="match status" value="1"/>
</dbReference>
<dbReference type="GO" id="GO:0005524">
    <property type="term" value="F:ATP binding"/>
    <property type="evidence" value="ECO:0007669"/>
    <property type="project" value="UniProtKB-KW"/>
</dbReference>
<keyword evidence="7" id="KW-0175">Coiled coil</keyword>
<name>A0AAD3DQS3_9CHLO</name>
<evidence type="ECO:0000256" key="8">
    <source>
        <dbReference type="ARBA" id="ARBA00023242"/>
    </source>
</evidence>
<evidence type="ECO:0000259" key="11">
    <source>
        <dbReference type="PROSITE" id="PS51194"/>
    </source>
</evidence>
<protein>
    <submittedName>
        <fullName evidence="12">Uncharacterized protein</fullName>
    </submittedName>
</protein>
<dbReference type="CDD" id="cd18793">
    <property type="entry name" value="SF2_C_SNF"/>
    <property type="match status" value="1"/>
</dbReference>
<comment type="caution">
    <text evidence="12">The sequence shown here is derived from an EMBL/GenBank/DDBJ whole genome shotgun (WGS) entry which is preliminary data.</text>
</comment>
<accession>A0AAD3DQS3</accession>
<dbReference type="GO" id="GO:0005634">
    <property type="term" value="C:nucleus"/>
    <property type="evidence" value="ECO:0007669"/>
    <property type="project" value="UniProtKB-SubCell"/>
</dbReference>
<evidence type="ECO:0000256" key="5">
    <source>
        <dbReference type="ARBA" id="ARBA00022806"/>
    </source>
</evidence>
<dbReference type="InterPro" id="IPR001650">
    <property type="entry name" value="Helicase_C-like"/>
</dbReference>
<feature type="compositionally biased region" description="Basic residues" evidence="9">
    <location>
        <begin position="278"/>
        <end position="287"/>
    </location>
</feature>
<dbReference type="Pfam" id="PF00271">
    <property type="entry name" value="Helicase_C"/>
    <property type="match status" value="1"/>
</dbReference>
<evidence type="ECO:0000256" key="3">
    <source>
        <dbReference type="ARBA" id="ARBA00022741"/>
    </source>
</evidence>
<dbReference type="GO" id="GO:0004386">
    <property type="term" value="F:helicase activity"/>
    <property type="evidence" value="ECO:0007669"/>
    <property type="project" value="UniProtKB-KW"/>
</dbReference>
<dbReference type="PANTHER" id="PTHR10799">
    <property type="entry name" value="SNF2/RAD54 HELICASE FAMILY"/>
    <property type="match status" value="1"/>
</dbReference>
<dbReference type="EMBL" id="BMAR01000012">
    <property type="protein sequence ID" value="GFR46138.1"/>
    <property type="molecule type" value="Genomic_DNA"/>
</dbReference>
<comment type="subcellular location">
    <subcellularLocation>
        <location evidence="1">Nucleus</location>
    </subcellularLocation>
</comment>
<reference evidence="12 13" key="1">
    <citation type="journal article" date="2021" name="Sci. Rep.">
        <title>Genome sequencing of the multicellular alga Astrephomene provides insights into convergent evolution of germ-soma differentiation.</title>
        <authorList>
            <person name="Yamashita S."/>
            <person name="Yamamoto K."/>
            <person name="Matsuzaki R."/>
            <person name="Suzuki S."/>
            <person name="Yamaguchi H."/>
            <person name="Hirooka S."/>
            <person name="Minakuchi Y."/>
            <person name="Miyagishima S."/>
            <person name="Kawachi M."/>
            <person name="Toyoda A."/>
            <person name="Nozaki H."/>
        </authorList>
    </citation>
    <scope>NUCLEOTIDE SEQUENCE [LARGE SCALE GENOMIC DNA]</scope>
    <source>
        <strain evidence="12 13">NIES-4017</strain>
    </source>
</reference>
<feature type="compositionally biased region" description="Low complexity" evidence="9">
    <location>
        <begin position="264"/>
        <end position="274"/>
    </location>
</feature>
<feature type="compositionally biased region" description="Low complexity" evidence="9">
    <location>
        <begin position="288"/>
        <end position="307"/>
    </location>
</feature>
<keyword evidence="13" id="KW-1185">Reference proteome</keyword>
<keyword evidence="8" id="KW-0539">Nucleus</keyword>
<keyword evidence="6" id="KW-0067">ATP-binding</keyword>
<dbReference type="FunFam" id="3.40.50.10810:FF:000015">
    <property type="entry name" value="lymphoid-specific helicase isoform X1"/>
    <property type="match status" value="1"/>
</dbReference>